<feature type="domain" description="Acyl-CoA dehydrogenase/oxidase N-terminal" evidence="9">
    <location>
        <begin position="27"/>
        <end position="103"/>
    </location>
</feature>
<gene>
    <name evidence="10" type="ORF">ERX40_07040</name>
</gene>
<proteinExistence type="inferred from homology"/>
<dbReference type="InterPro" id="IPR009075">
    <property type="entry name" value="AcylCo_DH/oxidase_C"/>
</dbReference>
<feature type="domain" description="Acyl-CoA oxidase/dehydrogenase middle" evidence="8">
    <location>
        <begin position="127"/>
        <end position="218"/>
    </location>
</feature>
<evidence type="ECO:0000259" key="8">
    <source>
        <dbReference type="Pfam" id="PF02770"/>
    </source>
</evidence>
<dbReference type="InterPro" id="IPR037069">
    <property type="entry name" value="AcylCoA_DH/ox_N_sf"/>
</dbReference>
<dbReference type="EMBL" id="SCWD01000002">
    <property type="protein sequence ID" value="TDM02303.1"/>
    <property type="molecule type" value="Genomic_DNA"/>
</dbReference>
<keyword evidence="4 6" id="KW-0274">FAD</keyword>
<evidence type="ECO:0000313" key="11">
    <source>
        <dbReference type="Proteomes" id="UP000295280"/>
    </source>
</evidence>
<accession>A0A9Q8CLR9</accession>
<evidence type="ECO:0000313" key="10">
    <source>
        <dbReference type="EMBL" id="TDM02303.1"/>
    </source>
</evidence>
<reference evidence="10 11" key="1">
    <citation type="submission" date="2019-01" db="EMBL/GenBank/DDBJ databases">
        <title>Draft genome sequences of the type strains of six Macrococcus species.</title>
        <authorList>
            <person name="Mazhar S."/>
            <person name="Altermann E."/>
            <person name="Hill C."/>
            <person name="Mcauliffe O."/>
        </authorList>
    </citation>
    <scope>NUCLEOTIDE SEQUENCE [LARGE SCALE GENOMIC DNA]</scope>
    <source>
        <strain evidence="10 11">ATCC 51828</strain>
    </source>
</reference>
<dbReference type="Gene3D" id="1.20.140.10">
    <property type="entry name" value="Butyryl-CoA Dehydrogenase, subunit A, domain 3"/>
    <property type="match status" value="1"/>
</dbReference>
<organism evidence="10 11">
    <name type="scientific">Macrococcus carouselicus</name>
    <dbReference type="NCBI Taxonomy" id="69969"/>
    <lineage>
        <taxon>Bacteria</taxon>
        <taxon>Bacillati</taxon>
        <taxon>Bacillota</taxon>
        <taxon>Bacilli</taxon>
        <taxon>Bacillales</taxon>
        <taxon>Staphylococcaceae</taxon>
        <taxon>Macrococcus</taxon>
    </lineage>
</organism>
<evidence type="ECO:0000256" key="5">
    <source>
        <dbReference type="ARBA" id="ARBA00023002"/>
    </source>
</evidence>
<evidence type="ECO:0000259" key="9">
    <source>
        <dbReference type="Pfam" id="PF02771"/>
    </source>
</evidence>
<dbReference type="AlphaFoldDB" id="A0A9Q8CLR9"/>
<dbReference type="CDD" id="cd00567">
    <property type="entry name" value="ACAD"/>
    <property type="match status" value="1"/>
</dbReference>
<keyword evidence="11" id="KW-1185">Reference proteome</keyword>
<dbReference type="GO" id="GO:0050660">
    <property type="term" value="F:flavin adenine dinucleotide binding"/>
    <property type="evidence" value="ECO:0007669"/>
    <property type="project" value="InterPro"/>
</dbReference>
<dbReference type="InterPro" id="IPR046373">
    <property type="entry name" value="Acyl-CoA_Oxase/DH_mid-dom_sf"/>
</dbReference>
<evidence type="ECO:0000256" key="3">
    <source>
        <dbReference type="ARBA" id="ARBA00022630"/>
    </source>
</evidence>
<dbReference type="PANTHER" id="PTHR43884">
    <property type="entry name" value="ACYL-COA DEHYDROGENASE"/>
    <property type="match status" value="1"/>
</dbReference>
<dbReference type="Pfam" id="PF02770">
    <property type="entry name" value="Acyl-CoA_dh_M"/>
    <property type="match status" value="1"/>
</dbReference>
<evidence type="ECO:0000256" key="6">
    <source>
        <dbReference type="RuleBase" id="RU362125"/>
    </source>
</evidence>
<protein>
    <submittedName>
        <fullName evidence="10">Acyl-CoA dehydrogenase</fullName>
    </submittedName>
</protein>
<dbReference type="Pfam" id="PF02771">
    <property type="entry name" value="Acyl-CoA_dh_N"/>
    <property type="match status" value="1"/>
</dbReference>
<evidence type="ECO:0000256" key="2">
    <source>
        <dbReference type="ARBA" id="ARBA00009347"/>
    </source>
</evidence>
<dbReference type="GO" id="GO:0003995">
    <property type="term" value="F:acyl-CoA dehydrogenase activity"/>
    <property type="evidence" value="ECO:0007669"/>
    <property type="project" value="TreeGrafter"/>
</dbReference>
<evidence type="ECO:0000256" key="1">
    <source>
        <dbReference type="ARBA" id="ARBA00001974"/>
    </source>
</evidence>
<dbReference type="InterPro" id="IPR006091">
    <property type="entry name" value="Acyl-CoA_Oxase/DH_mid-dom"/>
</dbReference>
<dbReference type="InterPro" id="IPR013786">
    <property type="entry name" value="AcylCoA_DH/ox_N"/>
</dbReference>
<comment type="similarity">
    <text evidence="2 6">Belongs to the acyl-CoA dehydrogenase family.</text>
</comment>
<evidence type="ECO:0000259" key="7">
    <source>
        <dbReference type="Pfam" id="PF00441"/>
    </source>
</evidence>
<dbReference type="Gene3D" id="2.40.110.10">
    <property type="entry name" value="Butyryl-CoA Dehydrogenase, subunit A, domain 2"/>
    <property type="match status" value="1"/>
</dbReference>
<dbReference type="Proteomes" id="UP000295280">
    <property type="component" value="Unassembled WGS sequence"/>
</dbReference>
<comment type="caution">
    <text evidence="10">The sequence shown here is derived from an EMBL/GenBank/DDBJ whole genome shotgun (WGS) entry which is preliminary data.</text>
</comment>
<dbReference type="Gene3D" id="1.10.540.10">
    <property type="entry name" value="Acyl-CoA dehydrogenase/oxidase, N-terminal domain"/>
    <property type="match status" value="1"/>
</dbReference>
<dbReference type="InterPro" id="IPR009100">
    <property type="entry name" value="AcylCoA_DH/oxidase_NM_dom_sf"/>
</dbReference>
<dbReference type="Pfam" id="PF00441">
    <property type="entry name" value="Acyl-CoA_dh_1"/>
    <property type="match status" value="1"/>
</dbReference>
<dbReference type="SUPFAM" id="SSF47203">
    <property type="entry name" value="Acyl-CoA dehydrogenase C-terminal domain-like"/>
    <property type="match status" value="1"/>
</dbReference>
<comment type="cofactor">
    <cofactor evidence="1 6">
        <name>FAD</name>
        <dbReference type="ChEBI" id="CHEBI:57692"/>
    </cofactor>
</comment>
<dbReference type="PIRSF" id="PIRSF016578">
    <property type="entry name" value="HsaA"/>
    <property type="match status" value="1"/>
</dbReference>
<dbReference type="InterPro" id="IPR036250">
    <property type="entry name" value="AcylCo_DH-like_C"/>
</dbReference>
<keyword evidence="3 6" id="KW-0285">Flavoprotein</keyword>
<sequence length="379" mass="42137">MDRDLFIATDAEKKWLQLFEENKEWIKVSAKEADLKGELNHQLIDWLTDEGYNRLTLPESRGGFGCAVKSCLLIQEALAYYDEATALSIGWHLGVVGEVFEFGLWSEEMMDQFAEDIRAGGMTNRVVSEAAMGSPTRGGRPGTNAVRHEGGWLLNGVKTYVSMSHRLTHYLVGAYVEEEEGMCFFYVPADRAGCSIVETWNVMGMRATASHDLVLENVVVPEGAMVEGKREKKENPWLMHIPAVYLGIAQGAADEAAEFALHHSPNSIEGVIADIPHIETKLGQMELKLMTMRHFLYHAAELHSAGRQMLLPTFSAAKYNAVNMGLEVVDIAMRIIGGQSLDKEGVIERRYRSMRAGLHNPPMDDAVLALLVRTVKEKG</sequence>
<evidence type="ECO:0000256" key="4">
    <source>
        <dbReference type="ARBA" id="ARBA00022827"/>
    </source>
</evidence>
<dbReference type="RefSeq" id="WP_133417789.1">
    <property type="nucleotide sequence ID" value="NZ_SCWD01000002.1"/>
</dbReference>
<feature type="domain" description="Acyl-CoA dehydrogenase/oxidase C-terminal" evidence="7">
    <location>
        <begin position="243"/>
        <end position="356"/>
    </location>
</feature>
<dbReference type="PANTHER" id="PTHR43884:SF25">
    <property type="entry name" value="ACYL-COA DEHYDROGENASE YDBM-RELATED"/>
    <property type="match status" value="1"/>
</dbReference>
<dbReference type="OrthoDB" id="9785203at2"/>
<dbReference type="SUPFAM" id="SSF56645">
    <property type="entry name" value="Acyl-CoA dehydrogenase NM domain-like"/>
    <property type="match status" value="1"/>
</dbReference>
<keyword evidence="5 6" id="KW-0560">Oxidoreductase</keyword>
<name>A0A9Q8CLR9_9STAP</name>